<protein>
    <recommendedName>
        <fullName evidence="3">DNA adenine methylase</fullName>
    </recommendedName>
</protein>
<dbReference type="OrthoDB" id="9805629at2"/>
<evidence type="ECO:0000313" key="2">
    <source>
        <dbReference type="Proteomes" id="UP000245802"/>
    </source>
</evidence>
<dbReference type="EMBL" id="CP025958">
    <property type="protein sequence ID" value="AWM35866.1"/>
    <property type="molecule type" value="Genomic_DNA"/>
</dbReference>
<dbReference type="InterPro" id="IPR029063">
    <property type="entry name" value="SAM-dependent_MTases_sf"/>
</dbReference>
<dbReference type="RefSeq" id="WP_010049357.1">
    <property type="nucleotide sequence ID" value="NZ_CP025958.1"/>
</dbReference>
<name>A0A2Z3GWV4_9BACT</name>
<gene>
    <name evidence="1" type="ORF">C1280_01745</name>
</gene>
<reference evidence="1 2" key="1">
    <citation type="submission" date="2018-01" db="EMBL/GenBank/DDBJ databases">
        <title>G. obscuriglobus.</title>
        <authorList>
            <person name="Franke J."/>
            <person name="Blomberg W."/>
            <person name="Selmecki A."/>
        </authorList>
    </citation>
    <scope>NUCLEOTIDE SEQUENCE [LARGE SCALE GENOMIC DNA]</scope>
    <source>
        <strain evidence="1 2">DSM 5831</strain>
    </source>
</reference>
<dbReference type="SUPFAM" id="SSF53335">
    <property type="entry name" value="S-adenosyl-L-methionine-dependent methyltransferases"/>
    <property type="match status" value="1"/>
</dbReference>
<dbReference type="Gene3D" id="3.40.50.150">
    <property type="entry name" value="Vaccinia Virus protein VP39"/>
    <property type="match status" value="1"/>
</dbReference>
<dbReference type="Proteomes" id="UP000245802">
    <property type="component" value="Chromosome"/>
</dbReference>
<organism evidence="1 2">
    <name type="scientific">Gemmata obscuriglobus</name>
    <dbReference type="NCBI Taxonomy" id="114"/>
    <lineage>
        <taxon>Bacteria</taxon>
        <taxon>Pseudomonadati</taxon>
        <taxon>Planctomycetota</taxon>
        <taxon>Planctomycetia</taxon>
        <taxon>Gemmatales</taxon>
        <taxon>Gemmataceae</taxon>
        <taxon>Gemmata</taxon>
    </lineage>
</organism>
<accession>A0A2Z3GWV4</accession>
<evidence type="ECO:0008006" key="3">
    <source>
        <dbReference type="Google" id="ProtNLM"/>
    </source>
</evidence>
<dbReference type="KEGG" id="gog:C1280_01745"/>
<keyword evidence="2" id="KW-1185">Reference proteome</keyword>
<proteinExistence type="predicted"/>
<dbReference type="AlphaFoldDB" id="A0A2Z3GWV4"/>
<sequence>MSKVTALAPWFGSNRTLAENVGAALAGCRWVGVPFAGGMSELLHIQASSVVVGDLHTHVLNLALTAGNPRTNPQLRERLDALPYHPDVLAAAQARCRDREDAQDGAWFGDELRTGIPDLDWAVDYFVCAWMARNGCAGTKGEFDVGQSVRWDAGGGDSVVRFRNATAGLESWLGVMRCCCFVRLDVFKFLLEVKDAAGHALYLDPPFPDAGDGYKFSFTEQDQRRLAKKLAGFKTCRIVVRYYDHPLIRELYPEPLWTWHRFRGRKQTNAAANEEVLLVRNAA</sequence>
<evidence type="ECO:0000313" key="1">
    <source>
        <dbReference type="EMBL" id="AWM35866.1"/>
    </source>
</evidence>